<feature type="domain" description="HTH myb-type" evidence="8">
    <location>
        <begin position="117"/>
        <end position="173"/>
    </location>
</feature>
<dbReference type="InterPro" id="IPR001005">
    <property type="entry name" value="SANT/Myb"/>
</dbReference>
<evidence type="ECO:0000259" key="6">
    <source>
        <dbReference type="PROSITE" id="PS50090"/>
    </source>
</evidence>
<dbReference type="InterPro" id="IPR017884">
    <property type="entry name" value="SANT_dom"/>
</dbReference>
<dbReference type="FunFam" id="1.10.10.60:FF:000009">
    <property type="entry name" value="transcription factor MYB1R1"/>
    <property type="match status" value="1"/>
</dbReference>
<dbReference type="OMA" id="TAYKHET"/>
<protein>
    <submittedName>
        <fullName evidence="9">Uncharacterized protein</fullName>
    </submittedName>
</protein>
<keyword evidence="4" id="KW-0804">Transcription</keyword>
<dbReference type="NCBIfam" id="TIGR01557">
    <property type="entry name" value="myb_SHAQKYF"/>
    <property type="match status" value="1"/>
</dbReference>
<dbReference type="PANTHER" id="PTHR44042">
    <property type="entry name" value="DUPLICATED HOMEODOMAIN-LIKE SUPERFAMILY PROTEIN-RELATED"/>
    <property type="match status" value="1"/>
</dbReference>
<evidence type="ECO:0000256" key="5">
    <source>
        <dbReference type="ARBA" id="ARBA00023242"/>
    </source>
</evidence>
<dbReference type="Gene3D" id="1.10.10.60">
    <property type="entry name" value="Homeodomain-like"/>
    <property type="match status" value="2"/>
</dbReference>
<dbReference type="Pfam" id="PF00249">
    <property type="entry name" value="Myb_DNA-binding"/>
    <property type="match status" value="2"/>
</dbReference>
<reference evidence="9" key="1">
    <citation type="submission" date="2021-01" db="UniProtKB">
        <authorList>
            <consortium name="EnsemblPlants"/>
        </authorList>
    </citation>
    <scope>IDENTIFICATION</scope>
</reference>
<keyword evidence="5" id="KW-0539">Nucleus</keyword>
<dbReference type="InterPro" id="IPR006447">
    <property type="entry name" value="Myb_dom_plants"/>
</dbReference>
<evidence type="ECO:0000256" key="4">
    <source>
        <dbReference type="ARBA" id="ARBA00023163"/>
    </source>
</evidence>
<accession>A0A7N0ZX60</accession>
<dbReference type="SMART" id="SM00717">
    <property type="entry name" value="SANT"/>
    <property type="match status" value="2"/>
</dbReference>
<feature type="domain" description="SANT" evidence="7">
    <location>
        <begin position="18"/>
        <end position="71"/>
    </location>
</feature>
<dbReference type="InterPro" id="IPR017930">
    <property type="entry name" value="Myb_dom"/>
</dbReference>
<feature type="domain" description="SANT" evidence="7">
    <location>
        <begin position="125"/>
        <end position="173"/>
    </location>
</feature>
<sequence>MEALYPMSHMVNPDWFLADPPKWTKEENKEFERALAIHDKNTTDRWDKIAAMIPGKTVTDVINQYRELEDDVSDIEAGLVPIPGYHGSSFTLDLMDDSLRFNGERKRHTPAAAAAEHEKKKGVPWTEAEHKRFLMGLVKHGKGDWRNISRNFVRTKTPTQVASHAQKYFIRLNSGVKDKRRPSIHDITTGSLADSATASGMDKAQSAAALPREEKNMTHNARAPTNVEDGTVWNKQDMNDKTESSFLMSDLGQRDLFTTLPSTCETDSLHVQGQNVYNVAYGGQYNPLFQIQSSRQRIVG</sequence>
<feature type="domain" description="Myb-like" evidence="6">
    <location>
        <begin position="117"/>
        <end position="169"/>
    </location>
</feature>
<dbReference type="Gramene" id="Kaladp0045s0220.1.v1.1">
    <property type="protein sequence ID" value="Kaladp0045s0220.1.v1.1"/>
    <property type="gene ID" value="Kaladp0045s0220.v1.1"/>
</dbReference>
<keyword evidence="2" id="KW-0805">Transcription regulation</keyword>
<evidence type="ECO:0000313" key="9">
    <source>
        <dbReference type="EnsemblPlants" id="Kaladp0045s0220.1.v1.1"/>
    </source>
</evidence>
<dbReference type="PANTHER" id="PTHR44042:SF6">
    <property type="entry name" value="DUPLICATED HOMEODOMAIN-LIKE SUPERFAMILY PROTEIN"/>
    <property type="match status" value="1"/>
</dbReference>
<feature type="domain" description="Myb-like" evidence="6">
    <location>
        <begin position="22"/>
        <end position="69"/>
    </location>
</feature>
<evidence type="ECO:0000256" key="1">
    <source>
        <dbReference type="ARBA" id="ARBA00004123"/>
    </source>
</evidence>
<evidence type="ECO:0000259" key="7">
    <source>
        <dbReference type="PROSITE" id="PS51293"/>
    </source>
</evidence>
<dbReference type="PROSITE" id="PS50090">
    <property type="entry name" value="MYB_LIKE"/>
    <property type="match status" value="2"/>
</dbReference>
<dbReference type="PROSITE" id="PS51293">
    <property type="entry name" value="SANT"/>
    <property type="match status" value="2"/>
</dbReference>
<keyword evidence="10" id="KW-1185">Reference proteome</keyword>
<keyword evidence="3" id="KW-0238">DNA-binding</keyword>
<evidence type="ECO:0000256" key="2">
    <source>
        <dbReference type="ARBA" id="ARBA00023015"/>
    </source>
</evidence>
<dbReference type="Proteomes" id="UP000594263">
    <property type="component" value="Unplaced"/>
</dbReference>
<dbReference type="GO" id="GO:0005634">
    <property type="term" value="C:nucleus"/>
    <property type="evidence" value="ECO:0007669"/>
    <property type="project" value="UniProtKB-SubCell"/>
</dbReference>
<dbReference type="FunFam" id="1.10.10.60:FF:000154">
    <property type="entry name" value="Transcription factor SRM1"/>
    <property type="match status" value="1"/>
</dbReference>
<dbReference type="EnsemblPlants" id="Kaladp0045s0220.1.v1.1">
    <property type="protein sequence ID" value="Kaladp0045s0220.1.v1.1"/>
    <property type="gene ID" value="Kaladp0045s0220.v1.1"/>
</dbReference>
<proteinExistence type="predicted"/>
<dbReference type="GO" id="GO:0003677">
    <property type="term" value="F:DNA binding"/>
    <property type="evidence" value="ECO:0007669"/>
    <property type="project" value="UniProtKB-KW"/>
</dbReference>
<dbReference type="SUPFAM" id="SSF46689">
    <property type="entry name" value="Homeodomain-like"/>
    <property type="match status" value="2"/>
</dbReference>
<evidence type="ECO:0000259" key="8">
    <source>
        <dbReference type="PROSITE" id="PS51294"/>
    </source>
</evidence>
<evidence type="ECO:0000256" key="3">
    <source>
        <dbReference type="ARBA" id="ARBA00023125"/>
    </source>
</evidence>
<evidence type="ECO:0000313" key="10">
    <source>
        <dbReference type="Proteomes" id="UP000594263"/>
    </source>
</evidence>
<dbReference type="PROSITE" id="PS51294">
    <property type="entry name" value="HTH_MYB"/>
    <property type="match status" value="1"/>
</dbReference>
<dbReference type="CDD" id="cd00167">
    <property type="entry name" value="SANT"/>
    <property type="match status" value="2"/>
</dbReference>
<name>A0A7N0ZX60_KALFE</name>
<organism evidence="9 10">
    <name type="scientific">Kalanchoe fedtschenkoi</name>
    <name type="common">Lavender scallops</name>
    <name type="synonym">South American air plant</name>
    <dbReference type="NCBI Taxonomy" id="63787"/>
    <lineage>
        <taxon>Eukaryota</taxon>
        <taxon>Viridiplantae</taxon>
        <taxon>Streptophyta</taxon>
        <taxon>Embryophyta</taxon>
        <taxon>Tracheophyta</taxon>
        <taxon>Spermatophyta</taxon>
        <taxon>Magnoliopsida</taxon>
        <taxon>eudicotyledons</taxon>
        <taxon>Gunneridae</taxon>
        <taxon>Pentapetalae</taxon>
        <taxon>Saxifragales</taxon>
        <taxon>Crassulaceae</taxon>
        <taxon>Kalanchoe</taxon>
    </lineage>
</organism>
<comment type="subcellular location">
    <subcellularLocation>
        <location evidence="1">Nucleus</location>
    </subcellularLocation>
</comment>
<dbReference type="InterPro" id="IPR009057">
    <property type="entry name" value="Homeodomain-like_sf"/>
</dbReference>
<dbReference type="AlphaFoldDB" id="A0A7N0ZX60"/>